<dbReference type="SMART" id="SM00185">
    <property type="entry name" value="ARM"/>
    <property type="match status" value="8"/>
</dbReference>
<evidence type="ECO:0000313" key="6">
    <source>
        <dbReference type="EMBL" id="KAG5186830.1"/>
    </source>
</evidence>
<evidence type="ECO:0000256" key="4">
    <source>
        <dbReference type="PROSITE-ProRule" id="PRU00259"/>
    </source>
</evidence>
<feature type="compositionally biased region" description="Low complexity" evidence="5">
    <location>
        <begin position="715"/>
        <end position="738"/>
    </location>
</feature>
<dbReference type="PROSITE" id="PS50176">
    <property type="entry name" value="ARM_REPEAT"/>
    <property type="match status" value="3"/>
</dbReference>
<feature type="region of interest" description="Disordered" evidence="5">
    <location>
        <begin position="610"/>
        <end position="895"/>
    </location>
</feature>
<sequence length="962" mass="101164">MLAMLMGRKPADKAAAEALAAEKAAAEERARVNAEAARNAELMRQQEAAATAAAGGEQQGAGGLGSDCDSDDGNYFSDENNWGKGGSRAAVFRTVAKQMRHPSRKRPMCTPAAMPRTQALSNAAFARALEVVEKGLQAGGKGGPGARGRTLRDLLTSDRERLIEEVMDRNWVPLLIGWLWLDQSPGLQMDALWALTNIAAGRAEHAQVLMKHGSVPALVHLLSSPNREVVEQSLWVLGNVAGEGTTARDAVLAAGTLTPLVRCLDANAPHLSLCRIGSWVLSNLFDGQPRPQVDVAAVLPTLSRLLRSADGEVLSHTCWALSHLCDGPSVHIKAVVDAEICQRLVDLLLHRSWRVTKPALRTIGNIVCAEDEVDYTQYIMDAGAVPCLRQLITHSTREVQKEACWTLSNIAAGTIDQIQTVLDSGALPPLVQLATSPQTDAEVRSEAYWVILNATSCGSDRQIEYLVNIEYLVKQGCVPILGELLGESSMVMMALEGLERVLQVGDAKARRQSSDGVNPYAHLLSPERIEALESHKTGAIARRASRIWKLYFVSCAICCRSFSRHSPHARFCEECQCHVCRGCDCTIFHLSYQEQLWQTLEGKEKGAQQARNAARKCKKAKRKLKARERKLGADGGSNAGTPSKKTRDQSSSGGGTSDEEGGDTAPLEEPPGPLMLTPNSASASKAVEVEEGEGEGEGGWLRQRGKLSEKTKCDGSNGSSAQSNTSAQQSRHAAQAAAPIVKSSTAAGTGAVGGGTVAAVKPPPLRRFDEDPENGWKVVGQDRQARSHSAGSASSGAAATAAATAGPSYGRTRQRQTQTAHARTAAAAAAAAKKPATASAPAAAPPQQQRSTAKAPQQQPQAAAGPLGAWGTPLVPNGHAAAAPAPAVVTPPPPPLPVKAPAAAPVVAAAAAAVAVAPPAAEPAFAELSADGLSGNDKLVTFLQETGSILMLAELLDQEDSA</sequence>
<feature type="repeat" description="ARM" evidence="4">
    <location>
        <begin position="213"/>
        <end position="255"/>
    </location>
</feature>
<organism evidence="6 7">
    <name type="scientific">Tribonema minus</name>
    <dbReference type="NCBI Taxonomy" id="303371"/>
    <lineage>
        <taxon>Eukaryota</taxon>
        <taxon>Sar</taxon>
        <taxon>Stramenopiles</taxon>
        <taxon>Ochrophyta</taxon>
        <taxon>PX clade</taxon>
        <taxon>Xanthophyceae</taxon>
        <taxon>Tribonematales</taxon>
        <taxon>Tribonemataceae</taxon>
        <taxon>Tribonema</taxon>
    </lineage>
</organism>
<dbReference type="InterPro" id="IPR000225">
    <property type="entry name" value="Armadillo"/>
</dbReference>
<evidence type="ECO:0000256" key="1">
    <source>
        <dbReference type="ARBA" id="ARBA00010394"/>
    </source>
</evidence>
<dbReference type="Proteomes" id="UP000664859">
    <property type="component" value="Unassembled WGS sequence"/>
</dbReference>
<keyword evidence="7" id="KW-1185">Reference proteome</keyword>
<name>A0A835Z8E3_9STRA</name>
<feature type="compositionally biased region" description="Low complexity" evidence="5">
    <location>
        <begin position="815"/>
        <end position="864"/>
    </location>
</feature>
<dbReference type="GO" id="GO:0015031">
    <property type="term" value="P:protein transport"/>
    <property type="evidence" value="ECO:0007669"/>
    <property type="project" value="UniProtKB-KW"/>
</dbReference>
<comment type="similarity">
    <text evidence="1">Belongs to the importin alpha family.</text>
</comment>
<dbReference type="EMBL" id="JAFCMP010000101">
    <property type="protein sequence ID" value="KAG5186830.1"/>
    <property type="molecule type" value="Genomic_DNA"/>
</dbReference>
<evidence type="ECO:0000256" key="3">
    <source>
        <dbReference type="ARBA" id="ARBA00022927"/>
    </source>
</evidence>
<reference evidence="6" key="1">
    <citation type="submission" date="2021-02" db="EMBL/GenBank/DDBJ databases">
        <title>First Annotated Genome of the Yellow-green Alga Tribonema minus.</title>
        <authorList>
            <person name="Mahan K.M."/>
        </authorList>
    </citation>
    <scope>NUCLEOTIDE SEQUENCE</scope>
    <source>
        <strain evidence="6">UTEX B ZZ1240</strain>
    </source>
</reference>
<gene>
    <name evidence="6" type="ORF">JKP88DRAFT_348045</name>
</gene>
<dbReference type="InterPro" id="IPR011989">
    <property type="entry name" value="ARM-like"/>
</dbReference>
<feature type="compositionally biased region" description="Basic residues" evidence="5">
    <location>
        <begin position="613"/>
        <end position="628"/>
    </location>
</feature>
<protein>
    <submittedName>
        <fullName evidence="6">Armadillo-type protein</fullName>
    </submittedName>
</protein>
<evidence type="ECO:0000313" key="7">
    <source>
        <dbReference type="Proteomes" id="UP000664859"/>
    </source>
</evidence>
<dbReference type="Gene3D" id="1.25.10.10">
    <property type="entry name" value="Leucine-rich Repeat Variant"/>
    <property type="match status" value="1"/>
</dbReference>
<dbReference type="Pfam" id="PF00514">
    <property type="entry name" value="Arm"/>
    <property type="match status" value="5"/>
</dbReference>
<dbReference type="AlphaFoldDB" id="A0A835Z8E3"/>
<feature type="repeat" description="ARM" evidence="4">
    <location>
        <begin position="383"/>
        <end position="425"/>
    </location>
</feature>
<keyword evidence="3" id="KW-0653">Protein transport</keyword>
<comment type="caution">
    <text evidence="6">The sequence shown here is derived from an EMBL/GenBank/DDBJ whole genome shotgun (WGS) entry which is preliminary data.</text>
</comment>
<accession>A0A835Z8E3</accession>
<dbReference type="InterPro" id="IPR016024">
    <property type="entry name" value="ARM-type_fold"/>
</dbReference>
<feature type="region of interest" description="Disordered" evidence="5">
    <location>
        <begin position="48"/>
        <end position="72"/>
    </location>
</feature>
<proteinExistence type="inferred from homology"/>
<feature type="repeat" description="ARM" evidence="4">
    <location>
        <begin position="425"/>
        <end position="455"/>
    </location>
</feature>
<dbReference type="PANTHER" id="PTHR23316">
    <property type="entry name" value="IMPORTIN ALPHA"/>
    <property type="match status" value="1"/>
</dbReference>
<evidence type="ECO:0000256" key="2">
    <source>
        <dbReference type="ARBA" id="ARBA00022448"/>
    </source>
</evidence>
<dbReference type="SUPFAM" id="SSF48371">
    <property type="entry name" value="ARM repeat"/>
    <property type="match status" value="1"/>
</dbReference>
<feature type="compositionally biased region" description="Low complexity" evidence="5">
    <location>
        <begin position="789"/>
        <end position="806"/>
    </location>
</feature>
<evidence type="ECO:0000256" key="5">
    <source>
        <dbReference type="SAM" id="MobiDB-lite"/>
    </source>
</evidence>
<keyword evidence="2" id="KW-0813">Transport</keyword>
<dbReference type="OrthoDB" id="29145at2759"/>